<accession>A0ABV7YC91</accession>
<reference evidence="4" key="1">
    <citation type="journal article" date="2019" name="Int. J. Syst. Evol. Microbiol.">
        <title>The Global Catalogue of Microorganisms (GCM) 10K type strain sequencing project: providing services to taxonomists for standard genome sequencing and annotation.</title>
        <authorList>
            <consortium name="The Broad Institute Genomics Platform"/>
            <consortium name="The Broad Institute Genome Sequencing Center for Infectious Disease"/>
            <person name="Wu L."/>
            <person name="Ma J."/>
        </authorList>
    </citation>
    <scope>NUCLEOTIDE SEQUENCE [LARGE SCALE GENOMIC DNA]</scope>
    <source>
        <strain evidence="4">CGMCC 4.7241</strain>
    </source>
</reference>
<dbReference type="PROSITE" id="PS51782">
    <property type="entry name" value="LYSM"/>
    <property type="match status" value="1"/>
</dbReference>
<dbReference type="Proteomes" id="UP001595699">
    <property type="component" value="Unassembled WGS sequence"/>
</dbReference>
<dbReference type="Gene3D" id="3.10.350.10">
    <property type="entry name" value="LysM domain"/>
    <property type="match status" value="1"/>
</dbReference>
<dbReference type="SUPFAM" id="SSF54106">
    <property type="entry name" value="LysM domain"/>
    <property type="match status" value="1"/>
</dbReference>
<keyword evidence="4" id="KW-1185">Reference proteome</keyword>
<comment type="caution">
    <text evidence="3">The sequence shown here is derived from an EMBL/GenBank/DDBJ whole genome shotgun (WGS) entry which is preliminary data.</text>
</comment>
<evidence type="ECO:0000313" key="3">
    <source>
        <dbReference type="EMBL" id="MFC3762547.1"/>
    </source>
</evidence>
<proteinExistence type="predicted"/>
<organism evidence="3 4">
    <name type="scientific">Tenggerimyces flavus</name>
    <dbReference type="NCBI Taxonomy" id="1708749"/>
    <lineage>
        <taxon>Bacteria</taxon>
        <taxon>Bacillati</taxon>
        <taxon>Actinomycetota</taxon>
        <taxon>Actinomycetes</taxon>
        <taxon>Propionibacteriales</taxon>
        <taxon>Nocardioidaceae</taxon>
        <taxon>Tenggerimyces</taxon>
    </lineage>
</organism>
<evidence type="ECO:0000256" key="1">
    <source>
        <dbReference type="SAM" id="Phobius"/>
    </source>
</evidence>
<name>A0ABV7YC91_9ACTN</name>
<keyword evidence="1" id="KW-1133">Transmembrane helix</keyword>
<feature type="domain" description="LysM" evidence="2">
    <location>
        <begin position="92"/>
        <end position="142"/>
    </location>
</feature>
<dbReference type="InterPro" id="IPR018392">
    <property type="entry name" value="LysM"/>
</dbReference>
<protein>
    <submittedName>
        <fullName evidence="3">LysM peptidoglycan-binding domain-containing protein</fullName>
    </submittedName>
</protein>
<evidence type="ECO:0000313" key="4">
    <source>
        <dbReference type="Proteomes" id="UP001595699"/>
    </source>
</evidence>
<dbReference type="Pfam" id="PF01476">
    <property type="entry name" value="LysM"/>
    <property type="match status" value="1"/>
</dbReference>
<feature type="transmembrane region" description="Helical" evidence="1">
    <location>
        <begin position="55"/>
        <end position="77"/>
    </location>
</feature>
<keyword evidence="1" id="KW-0812">Transmembrane</keyword>
<dbReference type="RefSeq" id="WP_205118834.1">
    <property type="nucleotide sequence ID" value="NZ_JAFBCM010000001.1"/>
</dbReference>
<dbReference type="InterPro" id="IPR036779">
    <property type="entry name" value="LysM_dom_sf"/>
</dbReference>
<dbReference type="EMBL" id="JBHRZH010000015">
    <property type="protein sequence ID" value="MFC3762547.1"/>
    <property type="molecule type" value="Genomic_DNA"/>
</dbReference>
<gene>
    <name evidence="3" type="ORF">ACFOUW_17020</name>
</gene>
<dbReference type="CDD" id="cd00118">
    <property type="entry name" value="LysM"/>
    <property type="match status" value="1"/>
</dbReference>
<sequence length="146" mass="15605">MGVTTTTRPARRRNVRPTVVRLPAPERVRSCALAPEERTLDFSERPVQLTRRGRLVLALGVAVVAAVLIALAGLAALKIAPAADASVPERTATVMVEPGQTLWQIAKRAAPSEDVRATVDQIMRLNGIKDAGAVEAGTELRVPLSR</sequence>
<evidence type="ECO:0000259" key="2">
    <source>
        <dbReference type="PROSITE" id="PS51782"/>
    </source>
</evidence>
<keyword evidence="1" id="KW-0472">Membrane</keyword>
<dbReference type="SMART" id="SM00257">
    <property type="entry name" value="LysM"/>
    <property type="match status" value="1"/>
</dbReference>